<keyword evidence="4 8" id="KW-0479">Metal-binding</keyword>
<proteinExistence type="inferred from homology"/>
<keyword evidence="8" id="KW-0539">Nucleus</keyword>
<evidence type="ECO:0000256" key="7">
    <source>
        <dbReference type="ARBA" id="ARBA00023211"/>
    </source>
</evidence>
<accession>A0AA39T4B2</accession>
<keyword evidence="6 8" id="KW-0460">Magnesium</keyword>
<dbReference type="GO" id="GO:0004528">
    <property type="term" value="F:phosphodiesterase I activity"/>
    <property type="evidence" value="ECO:0007669"/>
    <property type="project" value="UniProtKB-EC"/>
</dbReference>
<evidence type="ECO:0000256" key="10">
    <source>
        <dbReference type="SAM" id="MobiDB-lite"/>
    </source>
</evidence>
<dbReference type="GO" id="GO:0008409">
    <property type="term" value="F:5'-3' exonuclease activity"/>
    <property type="evidence" value="ECO:0007669"/>
    <property type="project" value="TreeGrafter"/>
</dbReference>
<dbReference type="SMART" id="SM00990">
    <property type="entry name" value="VRR_NUC"/>
    <property type="match status" value="1"/>
</dbReference>
<reference evidence="12" key="1">
    <citation type="submission" date="2023-06" db="EMBL/GenBank/DDBJ databases">
        <authorList>
            <consortium name="Lawrence Berkeley National Laboratory"/>
            <person name="Ahrendt S."/>
            <person name="Sahu N."/>
            <person name="Indic B."/>
            <person name="Wong-Bajracharya J."/>
            <person name="Merenyi Z."/>
            <person name="Ke H.-M."/>
            <person name="Monk M."/>
            <person name="Kocsube S."/>
            <person name="Drula E."/>
            <person name="Lipzen A."/>
            <person name="Balint B."/>
            <person name="Henrissat B."/>
            <person name="Andreopoulos B."/>
            <person name="Martin F.M."/>
            <person name="Harder C.B."/>
            <person name="Rigling D."/>
            <person name="Ford K.L."/>
            <person name="Foster G.D."/>
            <person name="Pangilinan J."/>
            <person name="Papanicolaou A."/>
            <person name="Barry K."/>
            <person name="LaButti K."/>
            <person name="Viragh M."/>
            <person name="Koriabine M."/>
            <person name="Yan M."/>
            <person name="Riley R."/>
            <person name="Champramary S."/>
            <person name="Plett K.L."/>
            <person name="Tsai I.J."/>
            <person name="Slot J."/>
            <person name="Sipos G."/>
            <person name="Plett J."/>
            <person name="Nagy L.G."/>
            <person name="Grigoriev I.V."/>
        </authorList>
    </citation>
    <scope>NUCLEOTIDE SEQUENCE</scope>
    <source>
        <strain evidence="12">CCBAS 213</strain>
    </source>
</reference>
<dbReference type="InterPro" id="IPR049126">
    <property type="entry name" value="FAN1-like_TPR"/>
</dbReference>
<comment type="cofactor">
    <cofactor evidence="8">
        <name>Mg(2+)</name>
        <dbReference type="ChEBI" id="CHEBI:18420"/>
    </cofactor>
    <cofactor evidence="8">
        <name>Mn(2+)</name>
        <dbReference type="ChEBI" id="CHEBI:29035"/>
    </cofactor>
</comment>
<dbReference type="InterPro" id="IPR033315">
    <property type="entry name" value="Fan1-like"/>
</dbReference>
<dbReference type="Proteomes" id="UP001175211">
    <property type="component" value="Unassembled WGS sequence"/>
</dbReference>
<dbReference type="EMBL" id="JAUEPS010000007">
    <property type="protein sequence ID" value="KAK0463511.1"/>
    <property type="molecule type" value="Genomic_DNA"/>
</dbReference>
<evidence type="ECO:0000256" key="8">
    <source>
        <dbReference type="RuleBase" id="RU365033"/>
    </source>
</evidence>
<keyword evidence="8" id="KW-0234">DNA repair</keyword>
<evidence type="ECO:0000313" key="12">
    <source>
        <dbReference type="EMBL" id="KAK0463511.1"/>
    </source>
</evidence>
<evidence type="ECO:0000256" key="1">
    <source>
        <dbReference type="ARBA" id="ARBA00000983"/>
    </source>
</evidence>
<feature type="region of interest" description="Disordered" evidence="10">
    <location>
        <begin position="854"/>
        <end position="922"/>
    </location>
</feature>
<feature type="region of interest" description="Disordered" evidence="10">
    <location>
        <begin position="605"/>
        <end position="644"/>
    </location>
</feature>
<evidence type="ECO:0000256" key="2">
    <source>
        <dbReference type="ARBA" id="ARBA00005533"/>
    </source>
</evidence>
<keyword evidence="8" id="KW-0227">DNA damage</keyword>
<evidence type="ECO:0000256" key="9">
    <source>
        <dbReference type="SAM" id="Coils"/>
    </source>
</evidence>
<dbReference type="GO" id="GO:0005634">
    <property type="term" value="C:nucleus"/>
    <property type="evidence" value="ECO:0007669"/>
    <property type="project" value="UniProtKB-SubCell"/>
</dbReference>
<sequence length="947" mass="109088">MRPTNDNDAINLIFGGDLEIEEELSDIEDEIEELDATQRKERSERPSTYVRVMEDMINEVDSYERHLLSEDEWCLIRLLGKELKYHARYLLARLLCRKQNRWHSFNALHRYTSEIGEDGIRQAITDLSAALEPSEEAKVKVEEPEIIDLTLDEEEEEDRKPAAGPPAIPPPTRSKDAALEAVIQNLDLSFFCQDESTMTLHGILETLPADQLRALAKETRVSPKGTKKEHFIDALMKYSCTQASLPFESPKKNKSKDRERYDDGYRQTLLCFAVPCKETQEQRLKEMALKKLGKCIRLNYDFFRLVRRFSIIFYRSMHLPTDIFLPSLLSEFKKRIYPKYNATRTGQIWESRDAFLQYEEALHFEAELEAILESEGKELRASTTPKRGTATPGKTPRPCKADTDEEMDDVNDGEELSPQQMVAKAVREKVMNTILPRWRLCVAVKRAVKKEVLGEDPRPGLDRFEPGYIYTRMVEKYARALGQLKEYEAEVETLGELLDQRFWRRGKRGSWYDRRALVEITYLSKVEGKKSKSRPKLRIAMEHLKDALQDDDTHLICRPGLFRRLQKVEKTLKVPEEQRSQCEGELKEPEVVEVHAERIKRSSNSLQLDQFGRPKGKENGAPGSSRTKDGGKAPSWTGKSLWRGEQNEEVNVETRTLQAYGQWGYKGFHSETRILTTIFGLLFWDVIFADVPGAFETKFQTAPLDIAEDSFYYARKELIQTRLREIEDGKAAEILERHDRIYRPSKTWCVGVKWEYPREDVLEIVQCFKGESLATICHLFCEDYAGRSSGAPDLIVWKPEDRECKFVEVKGPGDRLQENQKLWCDALQRAGVEVHLCHVKDVYGKAKRINNKRKKNAKLEEESLSGLEDEDHQNIDEEAEYQPPAPVLGKRPADEEAEEHYPLSMSQPRTSTTATPTKWPATKVEVVITSPSPVKKRRKLDVVSTGS</sequence>
<gene>
    <name evidence="12" type="ORF">EV420DRAFT_1092109</name>
</gene>
<dbReference type="InterPro" id="IPR049132">
    <property type="entry name" value="FAN1-like_euk"/>
</dbReference>
<keyword evidence="7 8" id="KW-0464">Manganese</keyword>
<keyword evidence="13" id="KW-1185">Reference proteome</keyword>
<dbReference type="GO" id="GO:0046872">
    <property type="term" value="F:metal ion binding"/>
    <property type="evidence" value="ECO:0007669"/>
    <property type="project" value="UniProtKB-KW"/>
</dbReference>
<evidence type="ECO:0000259" key="11">
    <source>
        <dbReference type="SMART" id="SM00990"/>
    </source>
</evidence>
<comment type="catalytic activity">
    <reaction evidence="1 8">
        <text>Hydrolytically removes 5'-nucleotides successively from the 3'-hydroxy termini of 3'-hydroxy-terminated oligonucleotides.</text>
        <dbReference type="EC" id="3.1.4.1"/>
    </reaction>
</comment>
<evidence type="ECO:0000313" key="13">
    <source>
        <dbReference type="Proteomes" id="UP001175211"/>
    </source>
</evidence>
<keyword evidence="5 8" id="KW-0378">Hydrolase</keyword>
<dbReference type="GO" id="GO:0036297">
    <property type="term" value="P:interstrand cross-link repair"/>
    <property type="evidence" value="ECO:0007669"/>
    <property type="project" value="InterPro"/>
</dbReference>
<evidence type="ECO:0000256" key="4">
    <source>
        <dbReference type="ARBA" id="ARBA00022723"/>
    </source>
</evidence>
<feature type="compositionally biased region" description="Acidic residues" evidence="10">
    <location>
        <begin position="867"/>
        <end position="880"/>
    </location>
</feature>
<comment type="subcellular location">
    <subcellularLocation>
        <location evidence="8">Nucleus</location>
    </subcellularLocation>
</comment>
<dbReference type="InterPro" id="IPR014883">
    <property type="entry name" value="VRR_NUC"/>
</dbReference>
<dbReference type="Gene3D" id="3.40.1350.10">
    <property type="match status" value="1"/>
</dbReference>
<evidence type="ECO:0000256" key="5">
    <source>
        <dbReference type="ARBA" id="ARBA00022801"/>
    </source>
</evidence>
<feature type="coiled-coil region" evidence="9">
    <location>
        <begin position="17"/>
        <end position="44"/>
    </location>
</feature>
<evidence type="ECO:0000256" key="6">
    <source>
        <dbReference type="ARBA" id="ARBA00022842"/>
    </source>
</evidence>
<dbReference type="CDD" id="cd22326">
    <property type="entry name" value="FAN1-like"/>
    <property type="match status" value="1"/>
</dbReference>
<comment type="caution">
    <text evidence="12">The sequence shown here is derived from an EMBL/GenBank/DDBJ whole genome shotgun (WGS) entry which is preliminary data.</text>
</comment>
<feature type="domain" description="VRR-NUC" evidence="11">
    <location>
        <begin position="726"/>
        <end position="841"/>
    </location>
</feature>
<protein>
    <recommendedName>
        <fullName evidence="8">Fanconi-associated nuclease</fullName>
        <ecNumber evidence="8">3.1.4.1</ecNumber>
    </recommendedName>
</protein>
<feature type="compositionally biased region" description="Pro residues" evidence="10">
    <location>
        <begin position="163"/>
        <end position="172"/>
    </location>
</feature>
<dbReference type="GO" id="GO:0017108">
    <property type="term" value="F:5'-flap endonuclease activity"/>
    <property type="evidence" value="ECO:0007669"/>
    <property type="project" value="TreeGrafter"/>
</dbReference>
<dbReference type="EC" id="3.1.4.1" evidence="8"/>
<evidence type="ECO:0000256" key="3">
    <source>
        <dbReference type="ARBA" id="ARBA00022722"/>
    </source>
</evidence>
<keyword evidence="3 8" id="KW-0540">Nuclease</keyword>
<feature type="region of interest" description="Disordered" evidence="10">
    <location>
        <begin position="377"/>
        <end position="416"/>
    </location>
</feature>
<dbReference type="RefSeq" id="XP_060334821.1">
    <property type="nucleotide sequence ID" value="XM_060465791.1"/>
</dbReference>
<dbReference type="InterPro" id="IPR011856">
    <property type="entry name" value="tRNA_endonuc-like_dom_sf"/>
</dbReference>
<feature type="compositionally biased region" description="Acidic residues" evidence="10">
    <location>
        <begin position="403"/>
        <end position="415"/>
    </location>
</feature>
<dbReference type="Pfam" id="PF21170">
    <property type="entry name" value="FAN1_TPR"/>
    <property type="match status" value="1"/>
</dbReference>
<keyword evidence="9" id="KW-0175">Coiled coil</keyword>
<dbReference type="GeneID" id="85349339"/>
<dbReference type="PANTHER" id="PTHR15749">
    <property type="entry name" value="FANCONI-ASSOCIATED NUCLEASE 1"/>
    <property type="match status" value="1"/>
</dbReference>
<dbReference type="GO" id="GO:0070336">
    <property type="term" value="F:flap-structured DNA binding"/>
    <property type="evidence" value="ECO:0007669"/>
    <property type="project" value="TreeGrafter"/>
</dbReference>
<feature type="coiled-coil region" evidence="9">
    <location>
        <begin position="470"/>
        <end position="497"/>
    </location>
</feature>
<comment type="function">
    <text evidence="8">Nuclease required for the repair of DNA interstrand cross-links (ICL). Acts as a 5'-3' exonuclease that anchors at a cut end of DNA and cleaves DNA successively at every third nucleotide, allowing to excise an ICL from one strand through flanking incisions.</text>
</comment>
<dbReference type="AlphaFoldDB" id="A0AA39T4B2"/>
<comment type="similarity">
    <text evidence="2 8">Belongs to the FAN1 family.</text>
</comment>
<name>A0AA39T4B2_ARMTA</name>
<dbReference type="Pfam" id="PF08774">
    <property type="entry name" value="VRR_NUC"/>
    <property type="match status" value="1"/>
</dbReference>
<feature type="compositionally biased region" description="Low complexity" evidence="10">
    <location>
        <begin position="910"/>
        <end position="922"/>
    </location>
</feature>
<dbReference type="PANTHER" id="PTHR15749:SF4">
    <property type="entry name" value="FANCONI-ASSOCIATED NUCLEASE 1"/>
    <property type="match status" value="1"/>
</dbReference>
<organism evidence="12 13">
    <name type="scientific">Armillaria tabescens</name>
    <name type="common">Ringless honey mushroom</name>
    <name type="synonym">Agaricus tabescens</name>
    <dbReference type="NCBI Taxonomy" id="1929756"/>
    <lineage>
        <taxon>Eukaryota</taxon>
        <taxon>Fungi</taxon>
        <taxon>Dikarya</taxon>
        <taxon>Basidiomycota</taxon>
        <taxon>Agaricomycotina</taxon>
        <taxon>Agaricomycetes</taxon>
        <taxon>Agaricomycetidae</taxon>
        <taxon>Agaricales</taxon>
        <taxon>Marasmiineae</taxon>
        <taxon>Physalacriaceae</taxon>
        <taxon>Desarmillaria</taxon>
    </lineage>
</organism>
<feature type="region of interest" description="Disordered" evidence="10">
    <location>
        <begin position="151"/>
        <end position="173"/>
    </location>
</feature>